<accession>A0ABW1VAS1</accession>
<proteinExistence type="predicted"/>
<feature type="domain" description="BPL/LPL catalytic" evidence="1">
    <location>
        <begin position="42"/>
        <end position="224"/>
    </location>
</feature>
<dbReference type="PANTHER" id="PTHR43679">
    <property type="entry name" value="OCTANOYLTRANSFERASE LIPM-RELATED"/>
    <property type="match status" value="1"/>
</dbReference>
<gene>
    <name evidence="2" type="ORF">ACFP56_18005</name>
</gene>
<dbReference type="InterPro" id="IPR045864">
    <property type="entry name" value="aa-tRNA-synth_II/BPL/LPL"/>
</dbReference>
<dbReference type="SUPFAM" id="SSF55681">
    <property type="entry name" value="Class II aaRS and biotin synthetases"/>
    <property type="match status" value="1"/>
</dbReference>
<protein>
    <submittedName>
        <fullName evidence="2">Biotin/lipoate A/B protein ligase family protein</fullName>
    </submittedName>
</protein>
<sequence length="269" mass="29798">MGQNIASWASGMSILDRSDQYESYDPLHAFARDELLCKQAASSQATICHIWLHPNAFVLGQRDYRLPLAKQAMEWLRTNNFLPVIRHSGGAAVPLDPGVVNLSLIFPIRETSFHHDFTMMVQLIQEALAFTGLSVDVGEINGAYCPGDFDLSINGKKFCGIAQRRQLRAFSVQAFINAETSHYNRASLVRQFYERATAGAKATSYPKVTEHSTASLEELAHLGPQAAQTFITAIKDTLIANGAQLSNMQQPSNEDVHELAALLKQRYES</sequence>
<dbReference type="Gene3D" id="3.30.930.10">
    <property type="entry name" value="Bira Bifunctional Protein, Domain 2"/>
    <property type="match status" value="1"/>
</dbReference>
<evidence type="ECO:0000313" key="2">
    <source>
        <dbReference type="EMBL" id="MFC6334526.1"/>
    </source>
</evidence>
<organism evidence="2 3">
    <name type="scientific">Paenibacillus septentrionalis</name>
    <dbReference type="NCBI Taxonomy" id="429342"/>
    <lineage>
        <taxon>Bacteria</taxon>
        <taxon>Bacillati</taxon>
        <taxon>Bacillota</taxon>
        <taxon>Bacilli</taxon>
        <taxon>Bacillales</taxon>
        <taxon>Paenibacillaceae</taxon>
        <taxon>Paenibacillus</taxon>
    </lineage>
</organism>
<evidence type="ECO:0000313" key="3">
    <source>
        <dbReference type="Proteomes" id="UP001596233"/>
    </source>
</evidence>
<evidence type="ECO:0000259" key="1">
    <source>
        <dbReference type="PROSITE" id="PS51733"/>
    </source>
</evidence>
<dbReference type="InterPro" id="IPR004143">
    <property type="entry name" value="BPL_LPL_catalytic"/>
</dbReference>
<dbReference type="InterPro" id="IPR050664">
    <property type="entry name" value="Octanoyltrans_LipM/LipL"/>
</dbReference>
<dbReference type="Proteomes" id="UP001596233">
    <property type="component" value="Unassembled WGS sequence"/>
</dbReference>
<dbReference type="RefSeq" id="WP_379237140.1">
    <property type="nucleotide sequence ID" value="NZ_JBHSTE010000006.1"/>
</dbReference>
<reference evidence="3" key="1">
    <citation type="journal article" date="2019" name="Int. J. Syst. Evol. Microbiol.">
        <title>The Global Catalogue of Microorganisms (GCM) 10K type strain sequencing project: providing services to taxonomists for standard genome sequencing and annotation.</title>
        <authorList>
            <consortium name="The Broad Institute Genomics Platform"/>
            <consortium name="The Broad Institute Genome Sequencing Center for Infectious Disease"/>
            <person name="Wu L."/>
            <person name="Ma J."/>
        </authorList>
    </citation>
    <scope>NUCLEOTIDE SEQUENCE [LARGE SCALE GENOMIC DNA]</scope>
    <source>
        <strain evidence="3">PCU 280</strain>
    </source>
</reference>
<name>A0ABW1VAS1_9BACL</name>
<dbReference type="GO" id="GO:0016874">
    <property type="term" value="F:ligase activity"/>
    <property type="evidence" value="ECO:0007669"/>
    <property type="project" value="UniProtKB-KW"/>
</dbReference>
<dbReference type="EMBL" id="JBHSTE010000006">
    <property type="protein sequence ID" value="MFC6334526.1"/>
    <property type="molecule type" value="Genomic_DNA"/>
</dbReference>
<comment type="caution">
    <text evidence="2">The sequence shown here is derived from an EMBL/GenBank/DDBJ whole genome shotgun (WGS) entry which is preliminary data.</text>
</comment>
<dbReference type="PANTHER" id="PTHR43679:SF2">
    <property type="entry name" value="OCTANOYL-[GCVH]:PROTEIN N-OCTANOYLTRANSFERASE"/>
    <property type="match status" value="1"/>
</dbReference>
<dbReference type="PROSITE" id="PS51733">
    <property type="entry name" value="BPL_LPL_CATALYTIC"/>
    <property type="match status" value="1"/>
</dbReference>
<keyword evidence="3" id="KW-1185">Reference proteome</keyword>
<keyword evidence="2" id="KW-0436">Ligase</keyword>
<dbReference type="Pfam" id="PF21948">
    <property type="entry name" value="LplA-B_cat"/>
    <property type="match status" value="1"/>
</dbReference>